<dbReference type="EMBL" id="JABSTU010000433">
    <property type="protein sequence ID" value="KAH7991055.1"/>
    <property type="molecule type" value="Genomic_DNA"/>
</dbReference>
<keyword evidence="3" id="KW-1185">Reference proteome</keyword>
<dbReference type="PANTHER" id="PTHR36981">
    <property type="entry name" value="ZGC:195170"/>
    <property type="match status" value="1"/>
</dbReference>
<accession>A0A9J6D331</accession>
<gene>
    <name evidence="2" type="ORF">HPB51_026464</name>
</gene>
<reference evidence="2" key="2">
    <citation type="submission" date="2021-09" db="EMBL/GenBank/DDBJ databases">
        <authorList>
            <person name="Jia N."/>
            <person name="Wang J."/>
            <person name="Shi W."/>
            <person name="Du L."/>
            <person name="Sun Y."/>
            <person name="Zhan W."/>
            <person name="Jiang J."/>
            <person name="Wang Q."/>
            <person name="Zhang B."/>
            <person name="Ji P."/>
            <person name="Sakyi L.B."/>
            <person name="Cui X."/>
            <person name="Yuan T."/>
            <person name="Jiang B."/>
            <person name="Yang W."/>
            <person name="Lam T.T.-Y."/>
            <person name="Chang Q."/>
            <person name="Ding S."/>
            <person name="Wang X."/>
            <person name="Zhu J."/>
            <person name="Ruan X."/>
            <person name="Zhao L."/>
            <person name="Wei J."/>
            <person name="Que T."/>
            <person name="Du C."/>
            <person name="Cheng J."/>
            <person name="Dai P."/>
            <person name="Han X."/>
            <person name="Huang E."/>
            <person name="Gao Y."/>
            <person name="Liu J."/>
            <person name="Shao H."/>
            <person name="Ye R."/>
            <person name="Li L."/>
            <person name="Wei W."/>
            <person name="Wang X."/>
            <person name="Wang C."/>
            <person name="Huo Q."/>
            <person name="Li W."/>
            <person name="Guo W."/>
            <person name="Chen H."/>
            <person name="Chen S."/>
            <person name="Zhou L."/>
            <person name="Zhou L."/>
            <person name="Ni X."/>
            <person name="Tian J."/>
            <person name="Zhou Y."/>
            <person name="Sheng Y."/>
            <person name="Liu T."/>
            <person name="Pan Y."/>
            <person name="Xia L."/>
            <person name="Li J."/>
            <person name="Zhao F."/>
            <person name="Cao W."/>
        </authorList>
    </citation>
    <scope>NUCLEOTIDE SEQUENCE</scope>
    <source>
        <strain evidence="2">Rmic-2018</strain>
        <tissue evidence="2">Larvae</tissue>
    </source>
</reference>
<dbReference type="Proteomes" id="UP000821866">
    <property type="component" value="Unassembled WGS sequence"/>
</dbReference>
<evidence type="ECO:0000313" key="3">
    <source>
        <dbReference type="Proteomes" id="UP000821866"/>
    </source>
</evidence>
<reference evidence="2" key="1">
    <citation type="journal article" date="2020" name="Cell">
        <title>Large-Scale Comparative Analyses of Tick Genomes Elucidate Their Genetic Diversity and Vector Capacities.</title>
        <authorList>
            <consortium name="Tick Genome and Microbiome Consortium (TIGMIC)"/>
            <person name="Jia N."/>
            <person name="Wang J."/>
            <person name="Shi W."/>
            <person name="Du L."/>
            <person name="Sun Y."/>
            <person name="Zhan W."/>
            <person name="Jiang J.F."/>
            <person name="Wang Q."/>
            <person name="Zhang B."/>
            <person name="Ji P."/>
            <person name="Bell-Sakyi L."/>
            <person name="Cui X.M."/>
            <person name="Yuan T.T."/>
            <person name="Jiang B.G."/>
            <person name="Yang W.F."/>
            <person name="Lam T.T."/>
            <person name="Chang Q.C."/>
            <person name="Ding S.J."/>
            <person name="Wang X.J."/>
            <person name="Zhu J.G."/>
            <person name="Ruan X.D."/>
            <person name="Zhao L."/>
            <person name="Wei J.T."/>
            <person name="Ye R.Z."/>
            <person name="Que T.C."/>
            <person name="Du C.H."/>
            <person name="Zhou Y.H."/>
            <person name="Cheng J.X."/>
            <person name="Dai P.F."/>
            <person name="Guo W.B."/>
            <person name="Han X.H."/>
            <person name="Huang E.J."/>
            <person name="Li L.F."/>
            <person name="Wei W."/>
            <person name="Gao Y.C."/>
            <person name="Liu J.Z."/>
            <person name="Shao H.Z."/>
            <person name="Wang X."/>
            <person name="Wang C.C."/>
            <person name="Yang T.C."/>
            <person name="Huo Q.B."/>
            <person name="Li W."/>
            <person name="Chen H.Y."/>
            <person name="Chen S.E."/>
            <person name="Zhou L.G."/>
            <person name="Ni X.B."/>
            <person name="Tian J.H."/>
            <person name="Sheng Y."/>
            <person name="Liu T."/>
            <person name="Pan Y.S."/>
            <person name="Xia L.Y."/>
            <person name="Li J."/>
            <person name="Zhao F."/>
            <person name="Cao W.C."/>
        </authorList>
    </citation>
    <scope>NUCLEOTIDE SEQUENCE</scope>
    <source>
        <strain evidence="2">Rmic-2018</strain>
    </source>
</reference>
<sequence>MDPELEERLRQMSNEIGFKPYSDTPFRDPAFPAKDGSSDLPPPDLPDFHDDGNYHGCDCGLCGAMPTALEQVCCDDTPQVVCGSPDCCITRHEEFRSVCLSSAVLRSLYCELQENGVAVEEVHRKYRFLAYRLFSAGFEKGLGDATELYYLRV</sequence>
<dbReference type="VEuPathDB" id="VectorBase:LOC119176299"/>
<feature type="region of interest" description="Disordered" evidence="1">
    <location>
        <begin position="1"/>
        <end position="43"/>
    </location>
</feature>
<evidence type="ECO:0000313" key="2">
    <source>
        <dbReference type="EMBL" id="KAH7991055.1"/>
    </source>
</evidence>
<name>A0A9J6D331_RHIMP</name>
<protein>
    <submittedName>
        <fullName evidence="2">Uncharacterized protein</fullName>
    </submittedName>
</protein>
<comment type="caution">
    <text evidence="2">The sequence shown here is derived from an EMBL/GenBank/DDBJ whole genome shotgun (WGS) entry which is preliminary data.</text>
</comment>
<dbReference type="PANTHER" id="PTHR36981:SF1">
    <property type="entry name" value="P2X PURINORECEPTOR 7 INTRACELLULAR DOMAIN-CONTAINING PROTEIN"/>
    <property type="match status" value="1"/>
</dbReference>
<evidence type="ECO:0000256" key="1">
    <source>
        <dbReference type="SAM" id="MobiDB-lite"/>
    </source>
</evidence>
<organism evidence="2 3">
    <name type="scientific">Rhipicephalus microplus</name>
    <name type="common">Cattle tick</name>
    <name type="synonym">Boophilus microplus</name>
    <dbReference type="NCBI Taxonomy" id="6941"/>
    <lineage>
        <taxon>Eukaryota</taxon>
        <taxon>Metazoa</taxon>
        <taxon>Ecdysozoa</taxon>
        <taxon>Arthropoda</taxon>
        <taxon>Chelicerata</taxon>
        <taxon>Arachnida</taxon>
        <taxon>Acari</taxon>
        <taxon>Parasitiformes</taxon>
        <taxon>Ixodida</taxon>
        <taxon>Ixodoidea</taxon>
        <taxon>Ixodidae</taxon>
        <taxon>Rhipicephalinae</taxon>
        <taxon>Rhipicephalus</taxon>
        <taxon>Boophilus</taxon>
    </lineage>
</organism>
<feature type="compositionally biased region" description="Basic and acidic residues" evidence="1">
    <location>
        <begin position="1"/>
        <end position="10"/>
    </location>
</feature>
<dbReference type="AlphaFoldDB" id="A0A9J6D331"/>
<proteinExistence type="predicted"/>